<dbReference type="Gene3D" id="3.40.50.1820">
    <property type="entry name" value="alpha/beta hydrolase"/>
    <property type="match status" value="1"/>
</dbReference>
<evidence type="ECO:0000259" key="2">
    <source>
        <dbReference type="Pfam" id="PF00561"/>
    </source>
</evidence>
<dbReference type="PRINTS" id="PR00111">
    <property type="entry name" value="ABHYDROLASE"/>
</dbReference>
<name>A0ABQ6JR37_9MICO</name>
<sequence>MPPTMAVPGATLAYDVAGPPDAPAVLFVHAGVATRAMWDPQFDALAADRRVVRYDTRGYGESPGEAVAYSEVDDLLRVLDAAEVERAVFVGASRGGRFALDAALAHPDRVCGLVLIGADPSGMTDDDIDYTENERELERAMDAAEAAEDVDALVRIEVQLWDLGPERDSDEVDPDFLERAIELNVGAAHWDFAGEATPPEHPAIDRLGEIAVPTLVVIGDHDVSDAKVAAELLTAGIPGLSRSASRMQRTCRASSIRSASPPCCATGSPATISERALAL</sequence>
<gene>
    <name evidence="3" type="ORF">GCM10025869_13090</name>
</gene>
<dbReference type="PANTHER" id="PTHR43798:SF31">
    <property type="entry name" value="AB HYDROLASE SUPERFAMILY PROTEIN YCLE"/>
    <property type="match status" value="1"/>
</dbReference>
<dbReference type="InterPro" id="IPR000073">
    <property type="entry name" value="AB_hydrolase_1"/>
</dbReference>
<dbReference type="InterPro" id="IPR029058">
    <property type="entry name" value="AB_hydrolase_fold"/>
</dbReference>
<protein>
    <submittedName>
        <fullName evidence="3">Hydrolase</fullName>
    </submittedName>
</protein>
<dbReference type="Pfam" id="PF00561">
    <property type="entry name" value="Abhydrolase_1"/>
    <property type="match status" value="1"/>
</dbReference>
<keyword evidence="1 3" id="KW-0378">Hydrolase</keyword>
<dbReference type="PANTHER" id="PTHR43798">
    <property type="entry name" value="MONOACYLGLYCEROL LIPASE"/>
    <property type="match status" value="1"/>
</dbReference>
<feature type="domain" description="AB hydrolase-1" evidence="2">
    <location>
        <begin position="23"/>
        <end position="238"/>
    </location>
</feature>
<proteinExistence type="predicted"/>
<accession>A0ABQ6JR37</accession>
<dbReference type="EMBL" id="BSVA01000001">
    <property type="protein sequence ID" value="GMA90780.1"/>
    <property type="molecule type" value="Genomic_DNA"/>
</dbReference>
<dbReference type="InterPro" id="IPR050266">
    <property type="entry name" value="AB_hydrolase_sf"/>
</dbReference>
<dbReference type="Proteomes" id="UP001157069">
    <property type="component" value="Unassembled WGS sequence"/>
</dbReference>
<keyword evidence="4" id="KW-1185">Reference proteome</keyword>
<evidence type="ECO:0000256" key="1">
    <source>
        <dbReference type="ARBA" id="ARBA00022801"/>
    </source>
</evidence>
<dbReference type="RefSeq" id="WP_284298709.1">
    <property type="nucleotide sequence ID" value="NZ_BSVA01000001.1"/>
</dbReference>
<organism evidence="3 4">
    <name type="scientific">Homoserinibacter gongjuensis</name>
    <dbReference type="NCBI Taxonomy" id="1162968"/>
    <lineage>
        <taxon>Bacteria</taxon>
        <taxon>Bacillati</taxon>
        <taxon>Actinomycetota</taxon>
        <taxon>Actinomycetes</taxon>
        <taxon>Micrococcales</taxon>
        <taxon>Microbacteriaceae</taxon>
        <taxon>Homoserinibacter</taxon>
    </lineage>
</organism>
<comment type="caution">
    <text evidence="3">The sequence shown here is derived from an EMBL/GenBank/DDBJ whole genome shotgun (WGS) entry which is preliminary data.</text>
</comment>
<dbReference type="SUPFAM" id="SSF53474">
    <property type="entry name" value="alpha/beta-Hydrolases"/>
    <property type="match status" value="1"/>
</dbReference>
<evidence type="ECO:0000313" key="3">
    <source>
        <dbReference type="EMBL" id="GMA90780.1"/>
    </source>
</evidence>
<reference evidence="4" key="1">
    <citation type="journal article" date="2019" name="Int. J. Syst. Evol. Microbiol.">
        <title>The Global Catalogue of Microorganisms (GCM) 10K type strain sequencing project: providing services to taxonomists for standard genome sequencing and annotation.</title>
        <authorList>
            <consortium name="The Broad Institute Genomics Platform"/>
            <consortium name="The Broad Institute Genome Sequencing Center for Infectious Disease"/>
            <person name="Wu L."/>
            <person name="Ma J."/>
        </authorList>
    </citation>
    <scope>NUCLEOTIDE SEQUENCE [LARGE SCALE GENOMIC DNA]</scope>
    <source>
        <strain evidence="4">NBRC 108755</strain>
    </source>
</reference>
<evidence type="ECO:0000313" key="4">
    <source>
        <dbReference type="Proteomes" id="UP001157069"/>
    </source>
</evidence>
<dbReference type="GO" id="GO:0016787">
    <property type="term" value="F:hydrolase activity"/>
    <property type="evidence" value="ECO:0007669"/>
    <property type="project" value="UniProtKB-KW"/>
</dbReference>